<evidence type="ECO:0000313" key="2">
    <source>
        <dbReference type="Proteomes" id="UP001589833"/>
    </source>
</evidence>
<evidence type="ECO:0000313" key="1">
    <source>
        <dbReference type="EMBL" id="MFC0559987.1"/>
    </source>
</evidence>
<dbReference type="PANTHER" id="PTHR30627:SF25">
    <property type="entry name" value="PENICILLIN-BINDING PROTEIN 3"/>
    <property type="match status" value="1"/>
</dbReference>
<dbReference type="InterPro" id="IPR012338">
    <property type="entry name" value="Beta-lactam/transpept-like"/>
</dbReference>
<dbReference type="EMBL" id="JBHLTR010000017">
    <property type="protein sequence ID" value="MFC0559987.1"/>
    <property type="molecule type" value="Genomic_DNA"/>
</dbReference>
<dbReference type="Gene3D" id="3.40.710.10">
    <property type="entry name" value="DD-peptidase/beta-lactamase superfamily"/>
    <property type="match status" value="1"/>
</dbReference>
<dbReference type="PANTHER" id="PTHR30627">
    <property type="entry name" value="PEPTIDOGLYCAN D,D-TRANSPEPTIDASE"/>
    <property type="match status" value="1"/>
</dbReference>
<protein>
    <submittedName>
        <fullName evidence="1">Uncharacterized protein</fullName>
    </submittedName>
</protein>
<dbReference type="InterPro" id="IPR050515">
    <property type="entry name" value="Beta-lactam/transpept"/>
</dbReference>
<dbReference type="Gene3D" id="3.90.1310.10">
    <property type="entry name" value="Penicillin-binding protein 2a (Domain 2)"/>
    <property type="match status" value="1"/>
</dbReference>
<dbReference type="Proteomes" id="UP001589833">
    <property type="component" value="Unassembled WGS sequence"/>
</dbReference>
<accession>A0ABV6NI85</accession>
<reference evidence="1 2" key="1">
    <citation type="submission" date="2024-09" db="EMBL/GenBank/DDBJ databases">
        <authorList>
            <person name="Sun Q."/>
            <person name="Mori K."/>
        </authorList>
    </citation>
    <scope>NUCLEOTIDE SEQUENCE [LARGE SCALE GENOMIC DNA]</scope>
    <source>
        <strain evidence="1 2">NCAIM B.02301</strain>
    </source>
</reference>
<name>A0ABV6NI85_9BACI</name>
<comment type="caution">
    <text evidence="1">The sequence shown here is derived from an EMBL/GenBank/DDBJ whole genome shotgun (WGS) entry which is preliminary data.</text>
</comment>
<dbReference type="RefSeq" id="WP_273840673.1">
    <property type="nucleotide sequence ID" value="NZ_JAQQWT010000002.1"/>
</dbReference>
<gene>
    <name evidence="1" type="ORF">ACFFH4_13090</name>
</gene>
<sequence>MFEKRLRGQSGGEIFIESAEGKDKHVVQRKEAINGESIQLTIDRTLQEAAFNKFNQEGDSGVGVAVHPVTGEVLTLVSSPAYDPNEFILVMSPTEYSQLEMTRKDHLRIVLRKHSSQGQRLNPLRRRSP</sequence>
<organism evidence="1 2">
    <name type="scientific">Halalkalibacter alkalisediminis</name>
    <dbReference type="NCBI Taxonomy" id="935616"/>
    <lineage>
        <taxon>Bacteria</taxon>
        <taxon>Bacillati</taxon>
        <taxon>Bacillota</taxon>
        <taxon>Bacilli</taxon>
        <taxon>Bacillales</taxon>
        <taxon>Bacillaceae</taxon>
        <taxon>Halalkalibacter</taxon>
    </lineage>
</organism>
<proteinExistence type="predicted"/>
<keyword evidence="2" id="KW-1185">Reference proteome</keyword>
<dbReference type="SUPFAM" id="SSF56601">
    <property type="entry name" value="beta-lactamase/transpeptidase-like"/>
    <property type="match status" value="1"/>
</dbReference>